<comment type="subcellular location">
    <subcellularLocation>
        <location evidence="1 9">Cytoplasm</location>
    </subcellularLocation>
</comment>
<dbReference type="PANTHER" id="PTHR11252">
    <property type="entry name" value="POLYRIBONUCLEOTIDE NUCLEOTIDYLTRANSFERASE"/>
    <property type="match status" value="1"/>
</dbReference>
<dbReference type="InterPro" id="IPR004088">
    <property type="entry name" value="KH_dom_type_1"/>
</dbReference>
<gene>
    <name evidence="9" type="primary">pnp</name>
    <name evidence="12" type="ORF">UY58_C0002G0026</name>
</gene>
<dbReference type="SUPFAM" id="SSF50249">
    <property type="entry name" value="Nucleic acid-binding proteins"/>
    <property type="match status" value="1"/>
</dbReference>
<evidence type="ECO:0000256" key="2">
    <source>
        <dbReference type="ARBA" id="ARBA00007404"/>
    </source>
</evidence>
<proteinExistence type="inferred from homology"/>
<keyword evidence="4 9" id="KW-0808">Transferase</keyword>
<dbReference type="GO" id="GO:0000287">
    <property type="term" value="F:magnesium ion binding"/>
    <property type="evidence" value="ECO:0007669"/>
    <property type="project" value="UniProtKB-UniRule"/>
</dbReference>
<dbReference type="AlphaFoldDB" id="A0A0G1WFX7"/>
<keyword evidence="6 9" id="KW-0479">Metal-binding</keyword>
<dbReference type="GO" id="GO:0005829">
    <property type="term" value="C:cytosol"/>
    <property type="evidence" value="ECO:0007669"/>
    <property type="project" value="TreeGrafter"/>
</dbReference>
<evidence type="ECO:0000256" key="5">
    <source>
        <dbReference type="ARBA" id="ARBA00022695"/>
    </source>
</evidence>
<accession>A0A0G1WFX7</accession>
<name>A0A0G1WFX7_9BACT</name>
<dbReference type="InterPro" id="IPR012340">
    <property type="entry name" value="NA-bd_OB-fold"/>
</dbReference>
<dbReference type="CDD" id="cd04472">
    <property type="entry name" value="S1_PNPase"/>
    <property type="match status" value="1"/>
</dbReference>
<dbReference type="NCBIfam" id="TIGR03591">
    <property type="entry name" value="polynuc_phos"/>
    <property type="match status" value="1"/>
</dbReference>
<sequence>MTIERFETQWGGKQLIIETGKLANQANGSCTVQYGDTLVLATAVMSSNIREGIDFLPLSVEYEERLYAAGKIKSSRFIKREGRPSDEAILTGRLIDRAIRPLFSDKIRNDLQVILTVFSVDQENDSDIPALIAASVALMISDIPWAGPIAGARIGFVPSEGSTGGQGGEWVLNPTFEARTKSKLDLIIAGTPERLIMLEAGAEELSEDLVEEAISFGQKHLRKVLTLIEEVRAKIGKTKQAVETTPSTDEEMKQKEEIGRAKEEVANLITANHDRLFAEPKATKIERRTIKNELYNLVDEHLKELGLSKEARKAGLSSVGDEIERLVTEAIINEGKRVDGRGLVDLRPLKVEVAVPPRTHGSALFQRGDTQVLTTITLGAPGLEQTLEGMEVSGKRRLFHHYNFPPYCVGETGRMFGPGRREVGHGALAERAIWPVIPTDKETFPYTVRVVSEVLASNGSSSMASTCAASLALMDAGVPIKKAVAGIAMGLASHADGRYKIITDLQDLEDGKGGMDFKVAGTRDGITAIQMDTKTRGLTSPMIHETLVQAKEARLKILETMDSVLNAPRPELSPYAPRIVSFKIPVDRIRDVIGPGGKMINEIIDATGVTIDIEDDGLVMVTSTSPEASEKAVAWIKNLTREVKAGEVFEGKVTRLMDFGAFVEVLPRQEGLVHISELAHWRVNKVTDIANVGDTIKVKVLEIDSMGRINLSRKALIEPGAEQPPAGYDASGGDRGGFSSGRGGRPPHRGFGGGGGHRGGDRDH</sequence>
<dbReference type="GO" id="GO:0003723">
    <property type="term" value="F:RNA binding"/>
    <property type="evidence" value="ECO:0007669"/>
    <property type="project" value="UniProtKB-UniRule"/>
</dbReference>
<evidence type="ECO:0000256" key="4">
    <source>
        <dbReference type="ARBA" id="ARBA00022679"/>
    </source>
</evidence>
<keyword evidence="3 9" id="KW-0963">Cytoplasm</keyword>
<dbReference type="CDD" id="cd11364">
    <property type="entry name" value="RNase_PH_PNPase_2"/>
    <property type="match status" value="1"/>
</dbReference>
<dbReference type="Pfam" id="PF01138">
    <property type="entry name" value="RNase_PH"/>
    <property type="match status" value="2"/>
</dbReference>
<dbReference type="Gene3D" id="3.30.1370.10">
    <property type="entry name" value="K Homology domain, type 1"/>
    <property type="match status" value="1"/>
</dbReference>
<dbReference type="GO" id="GO:0006402">
    <property type="term" value="P:mRNA catabolic process"/>
    <property type="evidence" value="ECO:0007669"/>
    <property type="project" value="UniProtKB-UniRule"/>
</dbReference>
<evidence type="ECO:0000256" key="9">
    <source>
        <dbReference type="HAMAP-Rule" id="MF_01595"/>
    </source>
</evidence>
<evidence type="ECO:0000256" key="6">
    <source>
        <dbReference type="ARBA" id="ARBA00022723"/>
    </source>
</evidence>
<dbReference type="GO" id="GO:0006396">
    <property type="term" value="P:RNA processing"/>
    <property type="evidence" value="ECO:0007669"/>
    <property type="project" value="InterPro"/>
</dbReference>
<protein>
    <recommendedName>
        <fullName evidence="9">Polyribonucleotide nucleotidyltransferase</fullName>
        <ecNumber evidence="9">2.7.7.8</ecNumber>
    </recommendedName>
    <alternativeName>
        <fullName evidence="9">Polynucleotide phosphorylase</fullName>
        <shortName evidence="9">PNPase</shortName>
    </alternativeName>
</protein>
<dbReference type="InterPro" id="IPR020568">
    <property type="entry name" value="Ribosomal_Su5_D2-typ_SF"/>
</dbReference>
<dbReference type="Pfam" id="PF00575">
    <property type="entry name" value="S1"/>
    <property type="match status" value="1"/>
</dbReference>
<dbReference type="SUPFAM" id="SSF46915">
    <property type="entry name" value="Polynucleotide phosphorylase/guanosine pentaphosphate synthase (PNPase/GPSI), domain 3"/>
    <property type="match status" value="1"/>
</dbReference>
<dbReference type="SUPFAM" id="SSF55666">
    <property type="entry name" value="Ribonuclease PH domain 2-like"/>
    <property type="match status" value="2"/>
</dbReference>
<keyword evidence="5 9" id="KW-0548">Nucleotidyltransferase</keyword>
<dbReference type="SUPFAM" id="SSF54211">
    <property type="entry name" value="Ribosomal protein S5 domain 2-like"/>
    <property type="match status" value="2"/>
</dbReference>
<feature type="region of interest" description="Disordered" evidence="10">
    <location>
        <begin position="718"/>
        <end position="764"/>
    </location>
</feature>
<dbReference type="InterPro" id="IPR036456">
    <property type="entry name" value="PNPase_PH_RNA-bd_sf"/>
</dbReference>
<evidence type="ECO:0000313" key="13">
    <source>
        <dbReference type="Proteomes" id="UP000033982"/>
    </source>
</evidence>
<dbReference type="Gene3D" id="2.40.50.140">
    <property type="entry name" value="Nucleic acid-binding proteins"/>
    <property type="match status" value="1"/>
</dbReference>
<dbReference type="NCBIfam" id="NF008805">
    <property type="entry name" value="PRK11824.1"/>
    <property type="match status" value="1"/>
</dbReference>
<dbReference type="Proteomes" id="UP000033982">
    <property type="component" value="Unassembled WGS sequence"/>
</dbReference>
<dbReference type="FunFam" id="3.30.1370.10:FF:000001">
    <property type="entry name" value="Polyribonucleotide nucleotidyltransferase"/>
    <property type="match status" value="1"/>
</dbReference>
<organism evidence="12 13">
    <name type="scientific">Candidatus Magasanikbacteria bacterium GW2011_GWA2_50_22</name>
    <dbReference type="NCBI Taxonomy" id="1619043"/>
    <lineage>
        <taxon>Bacteria</taxon>
        <taxon>Candidatus Magasanikiibacteriota</taxon>
    </lineage>
</organism>
<evidence type="ECO:0000256" key="3">
    <source>
        <dbReference type="ARBA" id="ARBA00022490"/>
    </source>
</evidence>
<feature type="binding site" evidence="9">
    <location>
        <position position="516"/>
    </location>
    <ligand>
        <name>Mg(2+)</name>
        <dbReference type="ChEBI" id="CHEBI:18420"/>
    </ligand>
</feature>
<dbReference type="EC" id="2.7.7.8" evidence="9"/>
<evidence type="ECO:0000259" key="11">
    <source>
        <dbReference type="PROSITE" id="PS50126"/>
    </source>
</evidence>
<dbReference type="InterPro" id="IPR036345">
    <property type="entry name" value="ExoRNase_PH_dom2_sf"/>
</dbReference>
<evidence type="ECO:0000313" key="12">
    <source>
        <dbReference type="EMBL" id="KKW17540.1"/>
    </source>
</evidence>
<feature type="binding site" evidence="9">
    <location>
        <position position="510"/>
    </location>
    <ligand>
        <name>Mg(2+)</name>
        <dbReference type="ChEBI" id="CHEBI:18420"/>
    </ligand>
</feature>
<dbReference type="PIRSF" id="PIRSF005499">
    <property type="entry name" value="PNPase"/>
    <property type="match status" value="1"/>
</dbReference>
<comment type="caution">
    <text evidence="12">The sequence shown here is derived from an EMBL/GenBank/DDBJ whole genome shotgun (WGS) entry which is preliminary data.</text>
</comment>
<dbReference type="InterPro" id="IPR036612">
    <property type="entry name" value="KH_dom_type_1_sf"/>
</dbReference>
<dbReference type="InterPro" id="IPR027408">
    <property type="entry name" value="PNPase/RNase_PH_dom_sf"/>
</dbReference>
<dbReference type="PROSITE" id="PS50126">
    <property type="entry name" value="S1"/>
    <property type="match status" value="1"/>
</dbReference>
<dbReference type="PATRIC" id="fig|1619043.3.peg.79"/>
<dbReference type="InterPro" id="IPR003029">
    <property type="entry name" value="S1_domain"/>
</dbReference>
<dbReference type="GO" id="GO:0000175">
    <property type="term" value="F:3'-5'-RNA exonuclease activity"/>
    <property type="evidence" value="ECO:0007669"/>
    <property type="project" value="TreeGrafter"/>
</dbReference>
<dbReference type="HAMAP" id="MF_01595">
    <property type="entry name" value="PNPase"/>
    <property type="match status" value="1"/>
</dbReference>
<evidence type="ECO:0000256" key="10">
    <source>
        <dbReference type="SAM" id="MobiDB-lite"/>
    </source>
</evidence>
<dbReference type="SMART" id="SM00322">
    <property type="entry name" value="KH"/>
    <property type="match status" value="1"/>
</dbReference>
<evidence type="ECO:0000256" key="7">
    <source>
        <dbReference type="ARBA" id="ARBA00022842"/>
    </source>
</evidence>
<dbReference type="SUPFAM" id="SSF54791">
    <property type="entry name" value="Eukaryotic type KH-domain (KH-domain type I)"/>
    <property type="match status" value="1"/>
</dbReference>
<evidence type="ECO:0000256" key="1">
    <source>
        <dbReference type="ARBA" id="ARBA00004496"/>
    </source>
</evidence>
<dbReference type="PANTHER" id="PTHR11252:SF0">
    <property type="entry name" value="POLYRIBONUCLEOTIDE NUCLEOTIDYLTRANSFERASE 1, MITOCHONDRIAL"/>
    <property type="match status" value="1"/>
</dbReference>
<comment type="function">
    <text evidence="9">Involved in mRNA degradation. Catalyzes the phosphorolysis of single-stranded polyribonucleotides processively in the 3'- to 5'-direction.</text>
</comment>
<dbReference type="SMART" id="SM00316">
    <property type="entry name" value="S1"/>
    <property type="match status" value="1"/>
</dbReference>
<feature type="domain" description="S1 motif" evidence="11">
    <location>
        <begin position="646"/>
        <end position="714"/>
    </location>
</feature>
<dbReference type="FunFam" id="3.30.230.70:FF:000001">
    <property type="entry name" value="Polyribonucleotide nucleotidyltransferase"/>
    <property type="match status" value="1"/>
</dbReference>
<comment type="cofactor">
    <cofactor evidence="9">
        <name>Mg(2+)</name>
        <dbReference type="ChEBI" id="CHEBI:18420"/>
    </cofactor>
</comment>
<dbReference type="Pfam" id="PF03725">
    <property type="entry name" value="RNase_PH_C"/>
    <property type="match status" value="1"/>
</dbReference>
<dbReference type="CDD" id="cd02393">
    <property type="entry name" value="KH-I_PNPase"/>
    <property type="match status" value="1"/>
</dbReference>
<comment type="similarity">
    <text evidence="2 9">Belongs to the polyribonucleotide nucleotidyltransferase family.</text>
</comment>
<dbReference type="CDD" id="cd11363">
    <property type="entry name" value="RNase_PH_PNPase_1"/>
    <property type="match status" value="1"/>
</dbReference>
<dbReference type="InterPro" id="IPR015847">
    <property type="entry name" value="ExoRNase_PH_dom2"/>
</dbReference>
<dbReference type="InterPro" id="IPR012162">
    <property type="entry name" value="PNPase"/>
</dbReference>
<dbReference type="FunFam" id="2.40.50.140:FF:000023">
    <property type="entry name" value="Polyribonucleotide nucleotidyltransferase"/>
    <property type="match status" value="1"/>
</dbReference>
<reference evidence="12 13" key="1">
    <citation type="journal article" date="2015" name="Nature">
        <title>rRNA introns, odd ribosomes, and small enigmatic genomes across a large radiation of phyla.</title>
        <authorList>
            <person name="Brown C.T."/>
            <person name="Hug L.A."/>
            <person name="Thomas B.C."/>
            <person name="Sharon I."/>
            <person name="Castelle C.J."/>
            <person name="Singh A."/>
            <person name="Wilkins M.J."/>
            <person name="Williams K.H."/>
            <person name="Banfield J.F."/>
        </authorList>
    </citation>
    <scope>NUCLEOTIDE SEQUENCE [LARGE SCALE GENOMIC DNA]</scope>
</reference>
<evidence type="ECO:0000256" key="8">
    <source>
        <dbReference type="ARBA" id="ARBA00022884"/>
    </source>
</evidence>
<comment type="catalytic activity">
    <reaction evidence="9">
        <text>RNA(n+1) + phosphate = RNA(n) + a ribonucleoside 5'-diphosphate</text>
        <dbReference type="Rhea" id="RHEA:22096"/>
        <dbReference type="Rhea" id="RHEA-COMP:14527"/>
        <dbReference type="Rhea" id="RHEA-COMP:17342"/>
        <dbReference type="ChEBI" id="CHEBI:43474"/>
        <dbReference type="ChEBI" id="CHEBI:57930"/>
        <dbReference type="ChEBI" id="CHEBI:140395"/>
        <dbReference type="EC" id="2.7.7.8"/>
    </reaction>
</comment>
<dbReference type="Gene3D" id="3.30.230.70">
    <property type="entry name" value="GHMP Kinase, N-terminal domain"/>
    <property type="match status" value="2"/>
</dbReference>
<keyword evidence="7 9" id="KW-0460">Magnesium</keyword>
<dbReference type="InterPro" id="IPR004087">
    <property type="entry name" value="KH_dom"/>
</dbReference>
<dbReference type="EMBL" id="LCQN01000002">
    <property type="protein sequence ID" value="KKW17540.1"/>
    <property type="molecule type" value="Genomic_DNA"/>
</dbReference>
<feature type="compositionally biased region" description="Gly residues" evidence="10">
    <location>
        <begin position="733"/>
        <end position="757"/>
    </location>
</feature>
<dbReference type="Pfam" id="PF00013">
    <property type="entry name" value="KH_1"/>
    <property type="match status" value="1"/>
</dbReference>
<keyword evidence="8 9" id="KW-0694">RNA-binding</keyword>
<dbReference type="GO" id="GO:0004654">
    <property type="term" value="F:polyribonucleotide nucleotidyltransferase activity"/>
    <property type="evidence" value="ECO:0007669"/>
    <property type="project" value="UniProtKB-UniRule"/>
</dbReference>
<dbReference type="PROSITE" id="PS50084">
    <property type="entry name" value="KH_TYPE_1"/>
    <property type="match status" value="1"/>
</dbReference>
<dbReference type="InterPro" id="IPR001247">
    <property type="entry name" value="ExoRNase_PH_dom1"/>
</dbReference>